<evidence type="ECO:0000256" key="2">
    <source>
        <dbReference type="ARBA" id="ARBA00022448"/>
    </source>
</evidence>
<dbReference type="Pfam" id="PF14524">
    <property type="entry name" value="Wzt_C"/>
    <property type="match status" value="1"/>
</dbReference>
<dbReference type="InterPro" id="IPR029439">
    <property type="entry name" value="Wzt_C"/>
</dbReference>
<keyword evidence="3" id="KW-0547">Nucleotide-binding</keyword>
<dbReference type="GO" id="GO:0016020">
    <property type="term" value="C:membrane"/>
    <property type="evidence" value="ECO:0007669"/>
    <property type="project" value="InterPro"/>
</dbReference>
<dbReference type="AlphaFoldDB" id="K9W2J1"/>
<dbReference type="KEGG" id="cep:Cri9333_2784"/>
<gene>
    <name evidence="6" type="ORF">Cri9333_2784</name>
</gene>
<evidence type="ECO:0000256" key="1">
    <source>
        <dbReference type="ARBA" id="ARBA00005417"/>
    </source>
</evidence>
<dbReference type="InterPro" id="IPR003593">
    <property type="entry name" value="AAA+_ATPase"/>
</dbReference>
<dbReference type="PROSITE" id="PS50893">
    <property type="entry name" value="ABC_TRANSPORTER_2"/>
    <property type="match status" value="1"/>
</dbReference>
<dbReference type="SUPFAM" id="SSF52540">
    <property type="entry name" value="P-loop containing nucleoside triphosphate hydrolases"/>
    <property type="match status" value="1"/>
</dbReference>
<reference evidence="6 7" key="1">
    <citation type="submission" date="2012-06" db="EMBL/GenBank/DDBJ databases">
        <title>Finished chromosome of genome of Crinalium epipsammum PCC 9333.</title>
        <authorList>
            <consortium name="US DOE Joint Genome Institute"/>
            <person name="Gugger M."/>
            <person name="Coursin T."/>
            <person name="Rippka R."/>
            <person name="Tandeau De Marsac N."/>
            <person name="Huntemann M."/>
            <person name="Wei C.-L."/>
            <person name="Han J."/>
            <person name="Detter J.C."/>
            <person name="Han C."/>
            <person name="Tapia R."/>
            <person name="Davenport K."/>
            <person name="Daligault H."/>
            <person name="Erkkila T."/>
            <person name="Gu W."/>
            <person name="Munk A.C.C."/>
            <person name="Teshima H."/>
            <person name="Xu Y."/>
            <person name="Chain P."/>
            <person name="Chen A."/>
            <person name="Krypides N."/>
            <person name="Mavromatis K."/>
            <person name="Markowitz V."/>
            <person name="Szeto E."/>
            <person name="Ivanova N."/>
            <person name="Mikhailova N."/>
            <person name="Ovchinnikova G."/>
            <person name="Pagani I."/>
            <person name="Pati A."/>
            <person name="Goodwin L."/>
            <person name="Peters L."/>
            <person name="Pitluck S."/>
            <person name="Woyke T."/>
            <person name="Kerfeld C."/>
        </authorList>
    </citation>
    <scope>NUCLEOTIDE SEQUENCE [LARGE SCALE GENOMIC DNA]</scope>
    <source>
        <strain evidence="6 7">PCC 9333</strain>
    </source>
</reference>
<name>K9W2J1_9CYAN</name>
<dbReference type="CDD" id="cd03220">
    <property type="entry name" value="ABC_KpsT_Wzt"/>
    <property type="match status" value="1"/>
</dbReference>
<dbReference type="GO" id="GO:0140359">
    <property type="term" value="F:ABC-type transporter activity"/>
    <property type="evidence" value="ECO:0007669"/>
    <property type="project" value="InterPro"/>
</dbReference>
<dbReference type="SMART" id="SM00382">
    <property type="entry name" value="AAA"/>
    <property type="match status" value="1"/>
</dbReference>
<dbReference type="Gene3D" id="3.40.50.300">
    <property type="entry name" value="P-loop containing nucleotide triphosphate hydrolases"/>
    <property type="match status" value="1"/>
</dbReference>
<sequence>MSDTVIRVENLGKKYIIDHQQQGRHRRKTLRDAIVDGTQVITSKLLHSSKESSKTAREEFWALNNLDFEIKQGDRVGIIGRNGAGKSTLLKILSRITEPTKGRILIEGRVASLLEVGTGFHPELTGRENIFLNGAILGMSKFEIKRKFDEIVAFAEVEKFLDTPVKRYSSGMYVRLAFAVAAHLEPEILIVDEVLAVGDVQFQKKCIGKMEEVGREGRTILFVSHNLGIVQALCTRGILIGQGIVLADDTAPAAVSSYLRTLEKTTSENLLERTERRGKGRIRLAQVEILTADEFNSTDLRTGHSCQFIFHVTAIEPGMSCTFTIYDQYGQPVANFSSGMRGDEDINIDQKDIDQKNKKIVCKIDELLLIPGRYRMNTAIISNHEVQDHLEGVAVLEVEEGKIRGRVITTEGGYGSVHIPHQWVLPM</sequence>
<comment type="similarity">
    <text evidence="1">Belongs to the ABC transporter superfamily.</text>
</comment>
<keyword evidence="6" id="KW-0378">Hydrolase</keyword>
<dbReference type="InterPro" id="IPR003439">
    <property type="entry name" value="ABC_transporter-like_ATP-bd"/>
</dbReference>
<evidence type="ECO:0000259" key="5">
    <source>
        <dbReference type="PROSITE" id="PS50893"/>
    </source>
</evidence>
<dbReference type="CDD" id="cd10147">
    <property type="entry name" value="Wzt_C-like"/>
    <property type="match status" value="1"/>
</dbReference>
<evidence type="ECO:0000256" key="4">
    <source>
        <dbReference type="ARBA" id="ARBA00022840"/>
    </source>
</evidence>
<dbReference type="GO" id="GO:0005524">
    <property type="term" value="F:ATP binding"/>
    <property type="evidence" value="ECO:0007669"/>
    <property type="project" value="UniProtKB-KW"/>
</dbReference>
<dbReference type="PANTHER" id="PTHR46743">
    <property type="entry name" value="TEICHOIC ACIDS EXPORT ATP-BINDING PROTEIN TAGH"/>
    <property type="match status" value="1"/>
</dbReference>
<organism evidence="6 7">
    <name type="scientific">Crinalium epipsammum PCC 9333</name>
    <dbReference type="NCBI Taxonomy" id="1173022"/>
    <lineage>
        <taxon>Bacteria</taxon>
        <taxon>Bacillati</taxon>
        <taxon>Cyanobacteriota</taxon>
        <taxon>Cyanophyceae</taxon>
        <taxon>Gomontiellales</taxon>
        <taxon>Gomontiellaceae</taxon>
        <taxon>Crinalium</taxon>
    </lineage>
</organism>
<dbReference type="Pfam" id="PF00005">
    <property type="entry name" value="ABC_tran"/>
    <property type="match status" value="1"/>
</dbReference>
<feature type="domain" description="ABC transporter" evidence="5">
    <location>
        <begin position="46"/>
        <end position="267"/>
    </location>
</feature>
<dbReference type="OrthoDB" id="9778870at2"/>
<dbReference type="STRING" id="1173022.Cri9333_2784"/>
<dbReference type="RefSeq" id="WP_015203740.1">
    <property type="nucleotide sequence ID" value="NC_019753.1"/>
</dbReference>
<evidence type="ECO:0000256" key="3">
    <source>
        <dbReference type="ARBA" id="ARBA00022741"/>
    </source>
</evidence>
<keyword evidence="7" id="KW-1185">Reference proteome</keyword>
<dbReference type="EMBL" id="CP003620">
    <property type="protein sequence ID" value="AFZ13630.1"/>
    <property type="molecule type" value="Genomic_DNA"/>
</dbReference>
<keyword evidence="2" id="KW-0813">Transport</keyword>
<dbReference type="Proteomes" id="UP000010472">
    <property type="component" value="Chromosome"/>
</dbReference>
<dbReference type="PATRIC" id="fig|1173022.3.peg.3019"/>
<evidence type="ECO:0000313" key="7">
    <source>
        <dbReference type="Proteomes" id="UP000010472"/>
    </source>
</evidence>
<dbReference type="PANTHER" id="PTHR46743:SF2">
    <property type="entry name" value="TEICHOIC ACIDS EXPORT ATP-BINDING PROTEIN TAGH"/>
    <property type="match status" value="1"/>
</dbReference>
<dbReference type="GO" id="GO:0016887">
    <property type="term" value="F:ATP hydrolysis activity"/>
    <property type="evidence" value="ECO:0007669"/>
    <property type="project" value="InterPro"/>
</dbReference>
<accession>K9W2J1</accession>
<proteinExistence type="inferred from homology"/>
<dbReference type="EC" id="3.6.3.40" evidence="6"/>
<keyword evidence="4" id="KW-0067">ATP-binding</keyword>
<dbReference type="eggNOG" id="COG1134">
    <property type="taxonomic scope" value="Bacteria"/>
</dbReference>
<dbReference type="HOGENOM" id="CLU_000604_101_4_3"/>
<dbReference type="InterPro" id="IPR027417">
    <property type="entry name" value="P-loop_NTPase"/>
</dbReference>
<evidence type="ECO:0000313" key="6">
    <source>
        <dbReference type="EMBL" id="AFZ13630.1"/>
    </source>
</evidence>
<dbReference type="InterPro" id="IPR050683">
    <property type="entry name" value="Bact_Polysacc_Export_ATP-bd"/>
</dbReference>
<dbReference type="InterPro" id="IPR015860">
    <property type="entry name" value="ABC_transpr_TagH-like"/>
</dbReference>
<dbReference type="Gene3D" id="2.70.50.60">
    <property type="entry name" value="abc- transporter (atp binding component) like domain"/>
    <property type="match status" value="1"/>
</dbReference>
<protein>
    <submittedName>
        <fullName evidence="6">Teichoic-acid-transporting ATPase</fullName>
        <ecNumber evidence="6">3.6.3.40</ecNumber>
    </submittedName>
</protein>